<comment type="similarity">
    <text evidence="2">Belongs to the oxygen-dependent FAD-linked oxidoreductase family.</text>
</comment>
<reference evidence="9" key="1">
    <citation type="submission" date="2010-07" db="EMBL/GenBank/DDBJ databases">
        <title>The genome sequence of Gaeumannomyces graminis var. tritici strain R3-111a-1.</title>
        <authorList>
            <consortium name="The Broad Institute Genome Sequencing Platform"/>
            <person name="Ma L.-J."/>
            <person name="Dead R."/>
            <person name="Young S."/>
            <person name="Zeng Q."/>
            <person name="Koehrsen M."/>
            <person name="Alvarado L."/>
            <person name="Berlin A."/>
            <person name="Chapman S.B."/>
            <person name="Chen Z."/>
            <person name="Freedman E."/>
            <person name="Gellesch M."/>
            <person name="Goldberg J."/>
            <person name="Griggs A."/>
            <person name="Gujja S."/>
            <person name="Heilman E.R."/>
            <person name="Heiman D."/>
            <person name="Hepburn T."/>
            <person name="Howarth C."/>
            <person name="Jen D."/>
            <person name="Larson L."/>
            <person name="Mehta T."/>
            <person name="Neiman D."/>
            <person name="Pearson M."/>
            <person name="Roberts A."/>
            <person name="Saif S."/>
            <person name="Shea T."/>
            <person name="Shenoy N."/>
            <person name="Sisk P."/>
            <person name="Stolte C."/>
            <person name="Sykes S."/>
            <person name="Walk T."/>
            <person name="White J."/>
            <person name="Yandava C."/>
            <person name="Haas B."/>
            <person name="Nusbaum C."/>
            <person name="Birren B."/>
        </authorList>
    </citation>
    <scope>NUCLEOTIDE SEQUENCE [LARGE SCALE GENOMIC DNA]</scope>
    <source>
        <strain evidence="9">R3-111a-1</strain>
    </source>
</reference>
<dbReference type="GO" id="GO:0071949">
    <property type="term" value="F:FAD binding"/>
    <property type="evidence" value="ECO:0007669"/>
    <property type="project" value="InterPro"/>
</dbReference>
<protein>
    <recommendedName>
        <fullName evidence="6">FAD-binding PCMH-type domain-containing protein</fullName>
    </recommendedName>
</protein>
<dbReference type="InterPro" id="IPR036318">
    <property type="entry name" value="FAD-bd_PCMH-like_sf"/>
</dbReference>
<evidence type="ECO:0000256" key="5">
    <source>
        <dbReference type="ARBA" id="ARBA00023002"/>
    </source>
</evidence>
<evidence type="ECO:0000259" key="6">
    <source>
        <dbReference type="PROSITE" id="PS51387"/>
    </source>
</evidence>
<dbReference type="GeneID" id="20353673"/>
<dbReference type="AlphaFoldDB" id="J3PI87"/>
<dbReference type="OrthoDB" id="415825at2759"/>
<name>J3PI87_GAET3</name>
<feature type="domain" description="FAD-binding PCMH-type" evidence="6">
    <location>
        <begin position="80"/>
        <end position="255"/>
    </location>
</feature>
<evidence type="ECO:0000256" key="3">
    <source>
        <dbReference type="ARBA" id="ARBA00022630"/>
    </source>
</evidence>
<keyword evidence="9" id="KW-1185">Reference proteome</keyword>
<dbReference type="PANTHER" id="PTHR42973">
    <property type="entry name" value="BINDING OXIDOREDUCTASE, PUTATIVE (AFU_ORTHOLOGUE AFUA_1G17690)-RELATED"/>
    <property type="match status" value="1"/>
</dbReference>
<dbReference type="VEuPathDB" id="FungiDB:GGTG_13215"/>
<dbReference type="eggNOG" id="ENOG502T3UM">
    <property type="taxonomic scope" value="Eukaryota"/>
</dbReference>
<dbReference type="Proteomes" id="UP000006039">
    <property type="component" value="Unassembled WGS sequence"/>
</dbReference>
<dbReference type="EMBL" id="GL385404">
    <property type="protein sequence ID" value="EJT69599.1"/>
    <property type="molecule type" value="Genomic_DNA"/>
</dbReference>
<gene>
    <name evidence="8" type="primary">20353673</name>
    <name evidence="7" type="ORF">GGTG_13215</name>
</gene>
<keyword evidence="4" id="KW-0274">FAD</keyword>
<dbReference type="InterPro" id="IPR016169">
    <property type="entry name" value="FAD-bd_PCMH_sub2"/>
</dbReference>
<evidence type="ECO:0000313" key="9">
    <source>
        <dbReference type="Proteomes" id="UP000006039"/>
    </source>
</evidence>
<evidence type="ECO:0000256" key="2">
    <source>
        <dbReference type="ARBA" id="ARBA00005466"/>
    </source>
</evidence>
<evidence type="ECO:0000313" key="7">
    <source>
        <dbReference type="EMBL" id="EJT69599.1"/>
    </source>
</evidence>
<dbReference type="Gene3D" id="3.30.465.10">
    <property type="match status" value="1"/>
</dbReference>
<dbReference type="RefSeq" id="XP_009229384.1">
    <property type="nucleotide sequence ID" value="XM_009231120.1"/>
</dbReference>
<reference evidence="8" key="5">
    <citation type="submission" date="2018-04" db="UniProtKB">
        <authorList>
            <consortium name="EnsemblFungi"/>
        </authorList>
    </citation>
    <scope>IDENTIFICATION</scope>
    <source>
        <strain evidence="8">R3-111a-1</strain>
    </source>
</reference>
<dbReference type="PANTHER" id="PTHR42973:SF39">
    <property type="entry name" value="FAD-BINDING PCMH-TYPE DOMAIN-CONTAINING PROTEIN"/>
    <property type="match status" value="1"/>
</dbReference>
<dbReference type="EnsemblFungi" id="EJT69599">
    <property type="protein sequence ID" value="EJT69599"/>
    <property type="gene ID" value="GGTG_13215"/>
</dbReference>
<comment type="cofactor">
    <cofactor evidence="1">
        <name>FAD</name>
        <dbReference type="ChEBI" id="CHEBI:57692"/>
    </cofactor>
</comment>
<reference evidence="7" key="2">
    <citation type="submission" date="2010-07" db="EMBL/GenBank/DDBJ databases">
        <authorList>
            <consortium name="The Broad Institute Genome Sequencing Platform"/>
            <consortium name="Broad Institute Genome Sequencing Center for Infectious Disease"/>
            <person name="Ma L.-J."/>
            <person name="Dead R."/>
            <person name="Young S."/>
            <person name="Zeng Q."/>
            <person name="Koehrsen M."/>
            <person name="Alvarado L."/>
            <person name="Berlin A."/>
            <person name="Chapman S.B."/>
            <person name="Chen Z."/>
            <person name="Freedman E."/>
            <person name="Gellesch M."/>
            <person name="Goldberg J."/>
            <person name="Griggs A."/>
            <person name="Gujja S."/>
            <person name="Heilman E.R."/>
            <person name="Heiman D."/>
            <person name="Hepburn T."/>
            <person name="Howarth C."/>
            <person name="Jen D."/>
            <person name="Larson L."/>
            <person name="Mehta T."/>
            <person name="Neiman D."/>
            <person name="Pearson M."/>
            <person name="Roberts A."/>
            <person name="Saif S."/>
            <person name="Shea T."/>
            <person name="Shenoy N."/>
            <person name="Sisk P."/>
            <person name="Stolte C."/>
            <person name="Sykes S."/>
            <person name="Walk T."/>
            <person name="White J."/>
            <person name="Yandava C."/>
            <person name="Haas B."/>
            <person name="Nusbaum C."/>
            <person name="Birren B."/>
        </authorList>
    </citation>
    <scope>NUCLEOTIDE SEQUENCE</scope>
    <source>
        <strain evidence="7">R3-111a-1</strain>
    </source>
</reference>
<dbReference type="SUPFAM" id="SSF56176">
    <property type="entry name" value="FAD-binding/transporter-associated domain-like"/>
    <property type="match status" value="1"/>
</dbReference>
<accession>J3PI87</accession>
<dbReference type="InterPro" id="IPR006094">
    <property type="entry name" value="Oxid_FAD_bind_N"/>
</dbReference>
<dbReference type="Pfam" id="PF01565">
    <property type="entry name" value="FAD_binding_4"/>
    <property type="match status" value="1"/>
</dbReference>
<proteinExistence type="inferred from homology"/>
<evidence type="ECO:0000256" key="1">
    <source>
        <dbReference type="ARBA" id="ARBA00001974"/>
    </source>
</evidence>
<dbReference type="PROSITE" id="PS51387">
    <property type="entry name" value="FAD_PCMH"/>
    <property type="match status" value="1"/>
</dbReference>
<sequence>MAPSQLLPDPLPVLFNGSKAIPKATPKAAPKADTKLVDHATILADEGVRGLVAQLRQRGIRVHETDGVSFPAEAAMHDRAAVVPAVVVSPQSEWGVSQTLALLKAAGLHGRLPVSVKSGGHGYFNGATCAGLMINLSGMTKRRVEGDTMYLEPGCVLGQTIHALAAARKAVPHGDCFGVGAGGHFLTAGWDLILGRKLGLGCQSVVGGRVVLWDGTVVDVDEGRADHPELLHAMRGGAAAGVGVVVETRLRLVEEPPLATWRFTRLSRAQLEVCVAAGAFAKAYGLPRDVSVSFRFHFEPDQRAPVASFNIVSLLPARETVGLVRTHMGDDVAALLVDGDMAGAGAAWNEKSLVDLRMLPASDFLAANPGMLGEVTAEALHASPLTYWKATSSAREMASSHFTSVSGWVVPECEGGLLALYDRFASAQDSPARTRMYALVIQGGGRMSELQADCSMPLGRALARFELHWDEPGGEEERWARGFTDGVLDVMREHEDRDVPRPYRGDIWLAEQAGDEELDRIARLYDRRF</sequence>
<keyword evidence="5" id="KW-0560">Oxidoreductase</keyword>
<dbReference type="GO" id="GO:0016491">
    <property type="term" value="F:oxidoreductase activity"/>
    <property type="evidence" value="ECO:0007669"/>
    <property type="project" value="UniProtKB-KW"/>
</dbReference>
<dbReference type="InterPro" id="IPR016166">
    <property type="entry name" value="FAD-bd_PCMH"/>
</dbReference>
<keyword evidence="3" id="KW-0285">Flavoprotein</keyword>
<dbReference type="HOGENOM" id="CLU_039420_1_0_1"/>
<evidence type="ECO:0000313" key="8">
    <source>
        <dbReference type="EnsemblFungi" id="EJT69599"/>
    </source>
</evidence>
<reference evidence="8" key="4">
    <citation type="journal article" date="2015" name="G3 (Bethesda)">
        <title>Genome sequences of three phytopathogenic species of the Magnaporthaceae family of fungi.</title>
        <authorList>
            <person name="Okagaki L.H."/>
            <person name="Nunes C.C."/>
            <person name="Sailsbery J."/>
            <person name="Clay B."/>
            <person name="Brown D."/>
            <person name="John T."/>
            <person name="Oh Y."/>
            <person name="Young N."/>
            <person name="Fitzgerald M."/>
            <person name="Haas B.J."/>
            <person name="Zeng Q."/>
            <person name="Young S."/>
            <person name="Adiconis X."/>
            <person name="Fan L."/>
            <person name="Levin J.Z."/>
            <person name="Mitchell T.K."/>
            <person name="Okubara P.A."/>
            <person name="Farman M.L."/>
            <person name="Kohn L.M."/>
            <person name="Birren B."/>
            <person name="Ma L.-J."/>
            <person name="Dean R.A."/>
        </authorList>
    </citation>
    <scope>NUCLEOTIDE SEQUENCE</scope>
    <source>
        <strain evidence="8">R3-111a-1</strain>
    </source>
</reference>
<organism evidence="7">
    <name type="scientific">Gaeumannomyces tritici (strain R3-111a-1)</name>
    <name type="common">Wheat and barley take-all root rot fungus</name>
    <name type="synonym">Gaeumannomyces graminis var. tritici</name>
    <dbReference type="NCBI Taxonomy" id="644352"/>
    <lineage>
        <taxon>Eukaryota</taxon>
        <taxon>Fungi</taxon>
        <taxon>Dikarya</taxon>
        <taxon>Ascomycota</taxon>
        <taxon>Pezizomycotina</taxon>
        <taxon>Sordariomycetes</taxon>
        <taxon>Sordariomycetidae</taxon>
        <taxon>Magnaporthales</taxon>
        <taxon>Magnaporthaceae</taxon>
        <taxon>Gaeumannomyces</taxon>
    </lineage>
</organism>
<reference evidence="7" key="3">
    <citation type="submission" date="2010-09" db="EMBL/GenBank/DDBJ databases">
        <title>Annotation of Gaeumannomyces graminis var. tritici R3-111a-1.</title>
        <authorList>
            <consortium name="The Broad Institute Genome Sequencing Platform"/>
            <person name="Ma L.-J."/>
            <person name="Dead R."/>
            <person name="Young S.K."/>
            <person name="Zeng Q."/>
            <person name="Gargeya S."/>
            <person name="Fitzgerald M."/>
            <person name="Haas B."/>
            <person name="Abouelleil A."/>
            <person name="Alvarado L."/>
            <person name="Arachchi H.M."/>
            <person name="Berlin A."/>
            <person name="Brown A."/>
            <person name="Chapman S.B."/>
            <person name="Chen Z."/>
            <person name="Dunbar C."/>
            <person name="Freedman E."/>
            <person name="Gearin G."/>
            <person name="Gellesch M."/>
            <person name="Goldberg J."/>
            <person name="Griggs A."/>
            <person name="Gujja S."/>
            <person name="Heiman D."/>
            <person name="Howarth C."/>
            <person name="Larson L."/>
            <person name="Lui A."/>
            <person name="MacDonald P.J.P."/>
            <person name="Mehta T."/>
            <person name="Montmayeur A."/>
            <person name="Murphy C."/>
            <person name="Neiman D."/>
            <person name="Pearson M."/>
            <person name="Priest M."/>
            <person name="Roberts A."/>
            <person name="Saif S."/>
            <person name="Shea T."/>
            <person name="Shenoy N."/>
            <person name="Sisk P."/>
            <person name="Stolte C."/>
            <person name="Sykes S."/>
            <person name="Yandava C."/>
            <person name="Wortman J."/>
            <person name="Nusbaum C."/>
            <person name="Birren B."/>
        </authorList>
    </citation>
    <scope>NUCLEOTIDE SEQUENCE</scope>
    <source>
        <strain evidence="7">R3-111a-1</strain>
    </source>
</reference>
<evidence type="ECO:0000256" key="4">
    <source>
        <dbReference type="ARBA" id="ARBA00022827"/>
    </source>
</evidence>
<dbReference type="InterPro" id="IPR050416">
    <property type="entry name" value="FAD-linked_Oxidoreductase"/>
</dbReference>